<feature type="transmembrane region" description="Helical" evidence="1">
    <location>
        <begin position="163"/>
        <end position="187"/>
    </location>
</feature>
<feature type="transmembrane region" description="Helical" evidence="1">
    <location>
        <begin position="128"/>
        <end position="151"/>
    </location>
</feature>
<name>A0ABT7M745_9PSEU</name>
<dbReference type="Pfam" id="PF10067">
    <property type="entry name" value="DUF2306"/>
    <property type="match status" value="1"/>
</dbReference>
<sequence length="242" mass="26487">MTATLPPPSTSTHARRREPRRVSVGVVVFAIVCVGFLAFSLPPYLTLDPAQSRVVPRPDYPLHYPLLWAHILFGSVALLTACLQIWPWLRRAHPRVHRWSGRAYLVLGVLPGSIVVLGVAPVSSTGPISAVGNTMLALLWLGTAVVGWRAARQRRFADHRAWMVRNVALTFSIVVNRVWIGFYLGLFAALGSELDGPTIMAAAGASVWTSWIVSLLVAEWCVLRRPRSRTAASPHHGTSHAA</sequence>
<keyword evidence="3" id="KW-1185">Reference proteome</keyword>
<evidence type="ECO:0000313" key="3">
    <source>
        <dbReference type="Proteomes" id="UP001231924"/>
    </source>
</evidence>
<dbReference type="EMBL" id="JASVWF010000001">
    <property type="protein sequence ID" value="MDL5155862.1"/>
    <property type="molecule type" value="Genomic_DNA"/>
</dbReference>
<keyword evidence="1" id="KW-0472">Membrane</keyword>
<comment type="caution">
    <text evidence="2">The sequence shown here is derived from an EMBL/GenBank/DDBJ whole genome shotgun (WGS) entry which is preliminary data.</text>
</comment>
<gene>
    <name evidence="2" type="ORF">QRT03_07840</name>
</gene>
<feature type="transmembrane region" description="Helical" evidence="1">
    <location>
        <begin position="101"/>
        <end position="122"/>
    </location>
</feature>
<reference evidence="2 3" key="1">
    <citation type="submission" date="2023-06" db="EMBL/GenBank/DDBJ databases">
        <title>Actinomycetospora Odt1-22.</title>
        <authorList>
            <person name="Supong K."/>
        </authorList>
    </citation>
    <scope>NUCLEOTIDE SEQUENCE [LARGE SCALE GENOMIC DNA]</scope>
    <source>
        <strain evidence="2 3">Odt1-22</strain>
    </source>
</reference>
<proteinExistence type="predicted"/>
<keyword evidence="1" id="KW-0812">Transmembrane</keyword>
<dbReference type="Proteomes" id="UP001231924">
    <property type="component" value="Unassembled WGS sequence"/>
</dbReference>
<feature type="transmembrane region" description="Helical" evidence="1">
    <location>
        <begin position="22"/>
        <end position="45"/>
    </location>
</feature>
<feature type="transmembrane region" description="Helical" evidence="1">
    <location>
        <begin position="199"/>
        <end position="223"/>
    </location>
</feature>
<dbReference type="RefSeq" id="WP_286051983.1">
    <property type="nucleotide sequence ID" value="NZ_JASVWF010000001.1"/>
</dbReference>
<accession>A0ABT7M745</accession>
<evidence type="ECO:0000313" key="2">
    <source>
        <dbReference type="EMBL" id="MDL5155862.1"/>
    </source>
</evidence>
<dbReference type="InterPro" id="IPR018750">
    <property type="entry name" value="DUF2306_membrane"/>
</dbReference>
<protein>
    <submittedName>
        <fullName evidence="2">DUF2306 domain-containing protein</fullName>
    </submittedName>
</protein>
<organism evidence="2 3">
    <name type="scientific">Actinomycetospora termitidis</name>
    <dbReference type="NCBI Taxonomy" id="3053470"/>
    <lineage>
        <taxon>Bacteria</taxon>
        <taxon>Bacillati</taxon>
        <taxon>Actinomycetota</taxon>
        <taxon>Actinomycetes</taxon>
        <taxon>Pseudonocardiales</taxon>
        <taxon>Pseudonocardiaceae</taxon>
        <taxon>Actinomycetospora</taxon>
    </lineage>
</organism>
<keyword evidence="1" id="KW-1133">Transmembrane helix</keyword>
<evidence type="ECO:0000256" key="1">
    <source>
        <dbReference type="SAM" id="Phobius"/>
    </source>
</evidence>
<feature type="transmembrane region" description="Helical" evidence="1">
    <location>
        <begin position="65"/>
        <end position="89"/>
    </location>
</feature>